<dbReference type="InterPro" id="IPR050227">
    <property type="entry name" value="Rab"/>
</dbReference>
<keyword evidence="4" id="KW-0472">Membrane</keyword>
<dbReference type="Proteomes" id="UP001146793">
    <property type="component" value="Unassembled WGS sequence"/>
</dbReference>
<dbReference type="EMBL" id="JAOAOG010000004">
    <property type="protein sequence ID" value="KAJ6255406.1"/>
    <property type="molecule type" value="Genomic_DNA"/>
</dbReference>
<gene>
    <name evidence="5" type="ORF">M0812_03821</name>
    <name evidence="6" type="ORF">M0813_11282</name>
</gene>
<dbReference type="SMART" id="SM00174">
    <property type="entry name" value="RHO"/>
    <property type="match status" value="1"/>
</dbReference>
<organism evidence="5 7">
    <name type="scientific">Anaeramoeba flamelloides</name>
    <dbReference type="NCBI Taxonomy" id="1746091"/>
    <lineage>
        <taxon>Eukaryota</taxon>
        <taxon>Metamonada</taxon>
        <taxon>Anaeramoebidae</taxon>
        <taxon>Anaeramoeba</taxon>
    </lineage>
</organism>
<evidence type="ECO:0000313" key="5">
    <source>
        <dbReference type="EMBL" id="KAJ3452059.1"/>
    </source>
</evidence>
<dbReference type="PROSITE" id="PS51421">
    <property type="entry name" value="RAS"/>
    <property type="match status" value="1"/>
</dbReference>
<dbReference type="InterPro" id="IPR027417">
    <property type="entry name" value="P-loop_NTPase"/>
</dbReference>
<dbReference type="SMART" id="SM00177">
    <property type="entry name" value="ARF"/>
    <property type="match status" value="1"/>
</dbReference>
<evidence type="ECO:0000313" key="7">
    <source>
        <dbReference type="Proteomes" id="UP001146793"/>
    </source>
</evidence>
<dbReference type="CDD" id="cd00154">
    <property type="entry name" value="Rab"/>
    <property type="match status" value="1"/>
</dbReference>
<reference evidence="6" key="1">
    <citation type="submission" date="2022-08" db="EMBL/GenBank/DDBJ databases">
        <title>Novel sulfate-reducing endosymbionts in the free-living metamonad Anaeramoeba.</title>
        <authorList>
            <person name="Jerlstrom-Hultqvist J."/>
            <person name="Cepicka I."/>
            <person name="Gallot-Lavallee L."/>
            <person name="Salas-Leiva D."/>
            <person name="Curtis B.A."/>
            <person name="Zahonova K."/>
            <person name="Pipaliya S."/>
            <person name="Dacks J."/>
            <person name="Roger A.J."/>
        </authorList>
    </citation>
    <scope>NUCLEOTIDE SEQUENCE</scope>
    <source>
        <strain evidence="6">Schooner1</strain>
    </source>
</reference>
<keyword evidence="2" id="KW-0547">Nucleotide-binding</keyword>
<evidence type="ECO:0000256" key="4">
    <source>
        <dbReference type="ARBA" id="ARBA00023136"/>
    </source>
</evidence>
<comment type="caution">
    <text evidence="5">The sequence shown here is derived from an EMBL/GenBank/DDBJ whole genome shotgun (WGS) entry which is preliminary data.</text>
</comment>
<evidence type="ECO:0000256" key="1">
    <source>
        <dbReference type="ARBA" id="ARBA00004308"/>
    </source>
</evidence>
<keyword evidence="8" id="KW-1185">Reference proteome</keyword>
<dbReference type="SUPFAM" id="SSF52540">
    <property type="entry name" value="P-loop containing nucleoside triphosphate hydrolases"/>
    <property type="match status" value="1"/>
</dbReference>
<dbReference type="InterPro" id="IPR005225">
    <property type="entry name" value="Small_GTP-bd"/>
</dbReference>
<dbReference type="PROSITE" id="PS51419">
    <property type="entry name" value="RAB"/>
    <property type="match status" value="1"/>
</dbReference>
<keyword evidence="3" id="KW-0342">GTP-binding</keyword>
<dbReference type="SMART" id="SM00175">
    <property type="entry name" value="RAB"/>
    <property type="match status" value="1"/>
</dbReference>
<dbReference type="PROSITE" id="PS51420">
    <property type="entry name" value="RHO"/>
    <property type="match status" value="1"/>
</dbReference>
<proteinExistence type="predicted"/>
<name>A0AAV8AEJ5_9EUKA</name>
<dbReference type="InterPro" id="IPR001806">
    <property type="entry name" value="Small_GTPase"/>
</dbReference>
<evidence type="ECO:0000256" key="2">
    <source>
        <dbReference type="ARBA" id="ARBA00022741"/>
    </source>
</evidence>
<dbReference type="PROSITE" id="PS51417">
    <property type="entry name" value="ARF"/>
    <property type="match status" value="1"/>
</dbReference>
<dbReference type="EMBL" id="JANTQA010000008">
    <property type="protein sequence ID" value="KAJ3452059.1"/>
    <property type="molecule type" value="Genomic_DNA"/>
</dbReference>
<dbReference type="FunFam" id="3.40.50.300:FF:000586">
    <property type="entry name" value="Rab family GTPase"/>
    <property type="match status" value="1"/>
</dbReference>
<dbReference type="AlphaFoldDB" id="A0AAV8AEJ5"/>
<dbReference type="SMART" id="SM00176">
    <property type="entry name" value="RAN"/>
    <property type="match status" value="1"/>
</dbReference>
<dbReference type="GO" id="GO:0003924">
    <property type="term" value="F:GTPase activity"/>
    <property type="evidence" value="ECO:0007669"/>
    <property type="project" value="InterPro"/>
</dbReference>
<accession>A0AAV8AEJ5</accession>
<reference evidence="5" key="2">
    <citation type="submission" date="2022-08" db="EMBL/GenBank/DDBJ databases">
        <title>Novel sulphate-reducing endosymbionts in the free-living metamonad Anaeramoeba.</title>
        <authorList>
            <person name="Jerlstrom-Hultqvist J."/>
            <person name="Cepicka I."/>
            <person name="Gallot-Lavallee L."/>
            <person name="Salas-Leiva D."/>
            <person name="Curtis B.A."/>
            <person name="Zahonova K."/>
            <person name="Pipaliya S."/>
            <person name="Dacks J."/>
            <person name="Roger A.J."/>
        </authorList>
    </citation>
    <scope>NUCLEOTIDE SEQUENCE</scope>
    <source>
        <strain evidence="5">Busselton2</strain>
    </source>
</reference>
<dbReference type="Gene3D" id="3.40.50.300">
    <property type="entry name" value="P-loop containing nucleotide triphosphate hydrolases"/>
    <property type="match status" value="1"/>
</dbReference>
<dbReference type="Proteomes" id="UP001150062">
    <property type="component" value="Unassembled WGS sequence"/>
</dbReference>
<evidence type="ECO:0000256" key="3">
    <source>
        <dbReference type="ARBA" id="ARBA00023134"/>
    </source>
</evidence>
<evidence type="ECO:0000313" key="8">
    <source>
        <dbReference type="Proteomes" id="UP001150062"/>
    </source>
</evidence>
<dbReference type="GO" id="GO:0005525">
    <property type="term" value="F:GTP binding"/>
    <property type="evidence" value="ECO:0007669"/>
    <property type="project" value="UniProtKB-KW"/>
</dbReference>
<dbReference type="PANTHER" id="PTHR47977">
    <property type="entry name" value="RAS-RELATED PROTEIN RAB"/>
    <property type="match status" value="1"/>
</dbReference>
<dbReference type="Pfam" id="PF00071">
    <property type="entry name" value="Ras"/>
    <property type="match status" value="1"/>
</dbReference>
<dbReference type="SMART" id="SM00173">
    <property type="entry name" value="RAS"/>
    <property type="match status" value="1"/>
</dbReference>
<evidence type="ECO:0000313" key="6">
    <source>
        <dbReference type="EMBL" id="KAJ6255406.1"/>
    </source>
</evidence>
<dbReference type="GO" id="GO:0012505">
    <property type="term" value="C:endomembrane system"/>
    <property type="evidence" value="ECO:0007669"/>
    <property type="project" value="UniProtKB-SubCell"/>
</dbReference>
<dbReference type="NCBIfam" id="TIGR00231">
    <property type="entry name" value="small_GTP"/>
    <property type="match status" value="1"/>
</dbReference>
<sequence>MSKENTLKLLLIGSGKVGKSTILLRYCKGKFFETIGATVGVDFRFSNIKVNNENVKLQIWDTAGQERFRTITGSYYRNAHGILVVYDVTDEETFDQVEDWVKEIYQNAPEDCVILLFGNKTDLVDLREVSKEAGTNLAERMNITYLEGSAKSGENISNAFQILAERSFKKIKKKPKPTKETKKKTLKNITFEEEKKQKKCC</sequence>
<comment type="subcellular location">
    <subcellularLocation>
        <location evidence="1">Endomembrane system</location>
    </subcellularLocation>
</comment>
<dbReference type="PRINTS" id="PR00449">
    <property type="entry name" value="RASTRNSFRMNG"/>
</dbReference>
<protein>
    <submittedName>
        <fullName evidence="6">Ras family protein</fullName>
    </submittedName>
    <submittedName>
        <fullName evidence="5">Ras-related protein ric1</fullName>
    </submittedName>
</protein>